<dbReference type="InterPro" id="IPR007345">
    <property type="entry name" value="Polysacch_pyruvyl_Trfase"/>
</dbReference>
<feature type="compositionally biased region" description="Gly residues" evidence="1">
    <location>
        <begin position="1"/>
        <end position="11"/>
    </location>
</feature>
<proteinExistence type="predicted"/>
<evidence type="ECO:0000256" key="1">
    <source>
        <dbReference type="SAM" id="MobiDB-lite"/>
    </source>
</evidence>
<accession>A0A562IEY0</accession>
<protein>
    <submittedName>
        <fullName evidence="3">Polysaccharide pyruvyl transferase</fullName>
    </submittedName>
</protein>
<keyword evidence="3" id="KW-0808">Transferase</keyword>
<feature type="domain" description="Polysaccharide pyruvyl transferase" evidence="2">
    <location>
        <begin position="51"/>
        <end position="323"/>
    </location>
</feature>
<dbReference type="EMBL" id="VLKE01000001">
    <property type="protein sequence ID" value="TWH69255.1"/>
    <property type="molecule type" value="Genomic_DNA"/>
</dbReference>
<sequence>MAYYSGSGGDGADTTRGKPPMHKRILLRAKKGPFDVYSPEETFERNWIGENAGNLVFSHAAHKILRTATAEITSSEFRANPHDADEINERYDVFVVPLANAFRRSYAHRLVNMTRLIERLKIPVVVLGVGVQTDVKGDREYLRPIDDGVKRFVKAVLDRSHTIGVRGEITESYLRALGFSAVEVIGCPSMFLHGDNLRVEKKKATLTVEDRVALTISPYVKSMAKVIASHHRRYPNLRYIPQDLKTLGTLLFGDAPEDRGKSAAIPIHTSHPLFVEDKVRMFVDPWTWMDYLSGFDFNFGTRIHGTITALIAGTPGYLFAHDSRTLELARYFDIPHRIMKEVPADVDAIELHDEADYTALNNGHKARFETMMEFLARHDLGNSFADGDSATRFDRQVAATTYPPAVRAQTATDPAELIARIQWLRDRNDELKETVTELDGRRLRVRVRAAVGGPVRRILNR</sequence>
<feature type="region of interest" description="Disordered" evidence="1">
    <location>
        <begin position="1"/>
        <end position="22"/>
    </location>
</feature>
<evidence type="ECO:0000259" key="2">
    <source>
        <dbReference type="Pfam" id="PF04230"/>
    </source>
</evidence>
<gene>
    <name evidence="3" type="ORF">JD77_04263</name>
</gene>
<dbReference type="AlphaFoldDB" id="A0A562IEY0"/>
<organism evidence="3 4">
    <name type="scientific">Micromonospora olivasterospora</name>
    <dbReference type="NCBI Taxonomy" id="1880"/>
    <lineage>
        <taxon>Bacteria</taxon>
        <taxon>Bacillati</taxon>
        <taxon>Actinomycetota</taxon>
        <taxon>Actinomycetes</taxon>
        <taxon>Micromonosporales</taxon>
        <taxon>Micromonosporaceae</taxon>
        <taxon>Micromonospora</taxon>
    </lineage>
</organism>
<reference evidence="3 4" key="1">
    <citation type="submission" date="2019-07" db="EMBL/GenBank/DDBJ databases">
        <title>R&amp;d 2014.</title>
        <authorList>
            <person name="Klenk H.-P."/>
        </authorList>
    </citation>
    <scope>NUCLEOTIDE SEQUENCE [LARGE SCALE GENOMIC DNA]</scope>
    <source>
        <strain evidence="3 4">DSM 43868</strain>
    </source>
</reference>
<comment type="caution">
    <text evidence="3">The sequence shown here is derived from an EMBL/GenBank/DDBJ whole genome shotgun (WGS) entry which is preliminary data.</text>
</comment>
<evidence type="ECO:0000313" key="4">
    <source>
        <dbReference type="Proteomes" id="UP000319825"/>
    </source>
</evidence>
<dbReference type="Proteomes" id="UP000319825">
    <property type="component" value="Unassembled WGS sequence"/>
</dbReference>
<dbReference type="GO" id="GO:0016740">
    <property type="term" value="F:transferase activity"/>
    <property type="evidence" value="ECO:0007669"/>
    <property type="project" value="UniProtKB-KW"/>
</dbReference>
<evidence type="ECO:0000313" key="3">
    <source>
        <dbReference type="EMBL" id="TWH69255.1"/>
    </source>
</evidence>
<keyword evidence="4" id="KW-1185">Reference proteome</keyword>
<dbReference type="Pfam" id="PF04230">
    <property type="entry name" value="PS_pyruv_trans"/>
    <property type="match status" value="1"/>
</dbReference>
<name>A0A562IEY0_MICOL</name>